<dbReference type="GO" id="GO:0003887">
    <property type="term" value="F:DNA-directed DNA polymerase activity"/>
    <property type="evidence" value="ECO:0007669"/>
    <property type="project" value="UniProtKB-KW"/>
</dbReference>
<evidence type="ECO:0000256" key="8">
    <source>
        <dbReference type="ARBA" id="ARBA00049244"/>
    </source>
</evidence>
<dbReference type="eggNOG" id="COG1466">
    <property type="taxonomic scope" value="Bacteria"/>
</dbReference>
<dbReference type="Proteomes" id="UP000000597">
    <property type="component" value="Chromosome"/>
</dbReference>
<dbReference type="Gene3D" id="3.40.50.300">
    <property type="entry name" value="P-loop containing nucleotide triphosphate hydrolases"/>
    <property type="match status" value="1"/>
</dbReference>
<dbReference type="SUPFAM" id="SSF52540">
    <property type="entry name" value="P-loop containing nucleoside triphosphate hydrolases"/>
    <property type="match status" value="1"/>
</dbReference>
<keyword evidence="4" id="KW-0548">Nucleotidyltransferase</keyword>
<dbReference type="KEGG" id="bqu:BQ13150"/>
<dbReference type="Pfam" id="PF06144">
    <property type="entry name" value="DNA_pol3_delta"/>
    <property type="match status" value="1"/>
</dbReference>
<evidence type="ECO:0000256" key="4">
    <source>
        <dbReference type="ARBA" id="ARBA00022695"/>
    </source>
</evidence>
<dbReference type="PANTHER" id="PTHR34388:SF1">
    <property type="entry name" value="DNA POLYMERASE III SUBUNIT DELTA"/>
    <property type="match status" value="1"/>
</dbReference>
<dbReference type="SUPFAM" id="SSF48019">
    <property type="entry name" value="post-AAA+ oligomerization domain-like"/>
    <property type="match status" value="1"/>
</dbReference>
<organism evidence="10 11">
    <name type="scientific">Bartonella quintana (strain Toulouse)</name>
    <name type="common">Rochalimaea quintana</name>
    <dbReference type="NCBI Taxonomy" id="283165"/>
    <lineage>
        <taxon>Bacteria</taxon>
        <taxon>Pseudomonadati</taxon>
        <taxon>Pseudomonadota</taxon>
        <taxon>Alphaproteobacteria</taxon>
        <taxon>Hyphomicrobiales</taxon>
        <taxon>Bartonellaceae</taxon>
        <taxon>Bartonella</taxon>
    </lineage>
</organism>
<dbReference type="EC" id="2.7.7.7" evidence="1"/>
<dbReference type="InterPro" id="IPR005790">
    <property type="entry name" value="DNA_polIII_delta"/>
</dbReference>
<dbReference type="EMBL" id="BX897700">
    <property type="protein sequence ID" value="CAF26774.1"/>
    <property type="molecule type" value="Genomic_DNA"/>
</dbReference>
<comment type="similarity">
    <text evidence="7">Belongs to the DNA polymerase HolA subunit family.</text>
</comment>
<dbReference type="Gene3D" id="1.10.8.60">
    <property type="match status" value="1"/>
</dbReference>
<evidence type="ECO:0000256" key="2">
    <source>
        <dbReference type="ARBA" id="ARBA00017703"/>
    </source>
</evidence>
<keyword evidence="5" id="KW-0235">DNA replication</keyword>
<sequence>MAQKKAHEVDHFLTHFARSFPIVLIYGPDRGLVCERVQRFVKLTQIAVEDPFSTVRLDAAEIDKDPARLVDEARTLSLFGGDRLIWVSNGAHQKNFLAVLKILIKEPPEKSFILIEAGDLKKGTGLRNIIESASIAMALPCFADDIRALDTLVNEVLDHFKMTISLDARKWLLHHLGGDHLVSRGELEKLCLYALEKTHIALEDVKAVVSDVSALSQDEVIDAVLLGDIAGFEAHFSRHATLQNALFFILNTAQRHFQQLQLLRYQIDVEGKSAFTVISQAQPPIFFQRKKTIEHALNYWGMEQISYAMERLQGAVLESRKNPLLGEAIIRQALLALAIIARRQMTALNIELSL</sequence>
<name>A0A0H3M1Q3_BARQU</name>
<comment type="catalytic activity">
    <reaction evidence="8">
        <text>DNA(n) + a 2'-deoxyribonucleoside 5'-triphosphate = DNA(n+1) + diphosphate</text>
        <dbReference type="Rhea" id="RHEA:22508"/>
        <dbReference type="Rhea" id="RHEA-COMP:17339"/>
        <dbReference type="Rhea" id="RHEA-COMP:17340"/>
        <dbReference type="ChEBI" id="CHEBI:33019"/>
        <dbReference type="ChEBI" id="CHEBI:61560"/>
        <dbReference type="ChEBI" id="CHEBI:173112"/>
        <dbReference type="EC" id="2.7.7.7"/>
    </reaction>
</comment>
<dbReference type="NCBIfam" id="TIGR01128">
    <property type="entry name" value="holA"/>
    <property type="match status" value="1"/>
</dbReference>
<dbReference type="InterPro" id="IPR027417">
    <property type="entry name" value="P-loop_NTPase"/>
</dbReference>
<gene>
    <name evidence="10" type="ordered locus">BQ13150</name>
</gene>
<evidence type="ECO:0000256" key="7">
    <source>
        <dbReference type="ARBA" id="ARBA00034754"/>
    </source>
</evidence>
<evidence type="ECO:0000313" key="11">
    <source>
        <dbReference type="Proteomes" id="UP000000597"/>
    </source>
</evidence>
<feature type="domain" description="DNA polymerase III delta N-terminal" evidence="9">
    <location>
        <begin position="24"/>
        <end position="122"/>
    </location>
</feature>
<dbReference type="OrthoDB" id="9804983at2"/>
<dbReference type="HOGENOM" id="CLU_068860_1_0_5"/>
<keyword evidence="3" id="KW-0808">Transferase</keyword>
<evidence type="ECO:0000256" key="6">
    <source>
        <dbReference type="ARBA" id="ARBA00022932"/>
    </source>
</evidence>
<dbReference type="GO" id="GO:0006261">
    <property type="term" value="P:DNA-templated DNA replication"/>
    <property type="evidence" value="ECO:0007669"/>
    <property type="project" value="TreeGrafter"/>
</dbReference>
<dbReference type="PANTHER" id="PTHR34388">
    <property type="entry name" value="DNA POLYMERASE III SUBUNIT DELTA"/>
    <property type="match status" value="1"/>
</dbReference>
<keyword evidence="6" id="KW-0239">DNA-directed DNA polymerase</keyword>
<evidence type="ECO:0000256" key="1">
    <source>
        <dbReference type="ARBA" id="ARBA00012417"/>
    </source>
</evidence>
<dbReference type="InterPro" id="IPR010372">
    <property type="entry name" value="DNA_pol3_delta_N"/>
</dbReference>
<evidence type="ECO:0000313" key="10">
    <source>
        <dbReference type="EMBL" id="CAF26774.1"/>
    </source>
</evidence>
<reference evidence="10 11" key="1">
    <citation type="journal article" date="2004" name="Proc. Natl. Acad. Sci. U.S.A.">
        <title>The louse-borne human pathogen Bartonella quintana is a genomic derivative of the zoonotic agent Bartonella henselae.</title>
        <authorList>
            <person name="Alsmark U.C.M."/>
            <person name="Frank A.C."/>
            <person name="Karlberg E.O."/>
            <person name="Legault B.-A."/>
            <person name="Ardell D.H."/>
            <person name="Canbaeck B."/>
            <person name="Eriksson A.-S."/>
            <person name="Naeslund A.K."/>
            <person name="Handley S.A."/>
            <person name="Huvet M."/>
            <person name="La Scola B."/>
            <person name="Holmberg M."/>
            <person name="Andersson S.G.E."/>
        </authorList>
    </citation>
    <scope>NUCLEOTIDE SEQUENCE [LARGE SCALE GENOMIC DNA]</scope>
    <source>
        <strain evidence="10 11">Toulouse</strain>
    </source>
</reference>
<evidence type="ECO:0000256" key="3">
    <source>
        <dbReference type="ARBA" id="ARBA00022679"/>
    </source>
</evidence>
<dbReference type="AlphaFoldDB" id="A0A0H3M1Q3"/>
<accession>A0A0H3M1Q3</accession>
<dbReference type="RefSeq" id="WP_011179932.1">
    <property type="nucleotide sequence ID" value="NC_005955.1"/>
</dbReference>
<proteinExistence type="inferred from homology"/>
<evidence type="ECO:0000256" key="5">
    <source>
        <dbReference type="ARBA" id="ARBA00022705"/>
    </source>
</evidence>
<evidence type="ECO:0000259" key="9">
    <source>
        <dbReference type="Pfam" id="PF06144"/>
    </source>
</evidence>
<dbReference type="GO" id="GO:0009360">
    <property type="term" value="C:DNA polymerase III complex"/>
    <property type="evidence" value="ECO:0007669"/>
    <property type="project" value="InterPro"/>
</dbReference>
<dbReference type="InterPro" id="IPR008921">
    <property type="entry name" value="DNA_pol3_clamp-load_cplx_C"/>
</dbReference>
<dbReference type="GO" id="GO:0003677">
    <property type="term" value="F:DNA binding"/>
    <property type="evidence" value="ECO:0007669"/>
    <property type="project" value="InterPro"/>
</dbReference>
<protein>
    <recommendedName>
        <fullName evidence="2">DNA polymerase III subunit delta</fullName>
        <ecNumber evidence="1">2.7.7.7</ecNumber>
    </recommendedName>
</protein>